<evidence type="ECO:0000313" key="1">
    <source>
        <dbReference type="EMBL" id="OUO04590.1"/>
    </source>
</evidence>
<dbReference type="Gene3D" id="2.60.450.10">
    <property type="entry name" value="Lipopolysaccharide (LPS) transport protein A like domain"/>
    <property type="match status" value="1"/>
</dbReference>
<dbReference type="InterPro" id="IPR010664">
    <property type="entry name" value="LipoPS_assembly_LptC-rel"/>
</dbReference>
<dbReference type="GeneID" id="93407047"/>
<dbReference type="GO" id="GO:0015221">
    <property type="term" value="F:lipopolysaccharide transmembrane transporter activity"/>
    <property type="evidence" value="ECO:0007669"/>
    <property type="project" value="InterPro"/>
</dbReference>
<dbReference type="AlphaFoldDB" id="A0A9Q5SR36"/>
<organism evidence="1 2">
    <name type="scientific">Parabacteroides johnsonii</name>
    <dbReference type="NCBI Taxonomy" id="387661"/>
    <lineage>
        <taxon>Bacteria</taxon>
        <taxon>Pseudomonadati</taxon>
        <taxon>Bacteroidota</taxon>
        <taxon>Bacteroidia</taxon>
        <taxon>Bacteroidales</taxon>
        <taxon>Tannerellaceae</taxon>
        <taxon>Parabacteroides</taxon>
    </lineage>
</organism>
<accession>A0A9Q5SR36</accession>
<reference evidence="2" key="1">
    <citation type="submission" date="2017-04" db="EMBL/GenBank/DDBJ databases">
        <title>Function of individual gut microbiota members based on whole genome sequencing of pure cultures obtained from chicken caecum.</title>
        <authorList>
            <person name="Medvecky M."/>
            <person name="Cejkova D."/>
            <person name="Polansky O."/>
            <person name="Karasova D."/>
            <person name="Kubasova T."/>
            <person name="Cizek A."/>
            <person name="Rychlik I."/>
        </authorList>
    </citation>
    <scope>NUCLEOTIDE SEQUENCE [LARGE SCALE GENOMIC DNA]</scope>
    <source>
        <strain evidence="2">An42</strain>
    </source>
</reference>
<protein>
    <submittedName>
        <fullName evidence="1">LPS export ABC transporter periplasmic protein LptC</fullName>
    </submittedName>
</protein>
<gene>
    <name evidence="1" type="ORF">B5F96_12065</name>
</gene>
<evidence type="ECO:0000313" key="2">
    <source>
        <dbReference type="Proteomes" id="UP000195975"/>
    </source>
</evidence>
<name>A0A9Q5SR36_9BACT</name>
<dbReference type="EMBL" id="NFIJ01000012">
    <property type="protein sequence ID" value="OUO04590.1"/>
    <property type="molecule type" value="Genomic_DNA"/>
</dbReference>
<dbReference type="RefSeq" id="WP_008148853.1">
    <property type="nucleotide sequence ID" value="NZ_CAJLBM010000068.1"/>
</dbReference>
<sequence>MIKKRFLCKTNEQGITTILVVVVMLLLFTASCNGDNKEVVVVAFDPETTYTLRTTDYTTQFSDSGITRYRATAKEFLKFDKAKEPFSYFPEGIYVEKFDTLFNIEASLKADTAYNYEKKGLWKLIGNVKVENLEGKKFETSLLFWDQKEEKVYSDKYIRIQEEDKIITGVGFESNQNMTQYKIFNSQGIFPVSESATTDSTPNTVPADSVPVAVNPATATVPQKQPVQMEKAAPQKLVPVEMDKKK</sequence>
<proteinExistence type="predicted"/>
<dbReference type="GO" id="GO:0005886">
    <property type="term" value="C:plasma membrane"/>
    <property type="evidence" value="ECO:0007669"/>
    <property type="project" value="InterPro"/>
</dbReference>
<dbReference type="PROSITE" id="PS51257">
    <property type="entry name" value="PROKAR_LIPOPROTEIN"/>
    <property type="match status" value="1"/>
</dbReference>
<dbReference type="NCBIfam" id="TIGR04409">
    <property type="entry name" value="LptC_YrbK"/>
    <property type="match status" value="1"/>
</dbReference>
<dbReference type="InterPro" id="IPR026265">
    <property type="entry name" value="LptC"/>
</dbReference>
<dbReference type="Proteomes" id="UP000195975">
    <property type="component" value="Unassembled WGS sequence"/>
</dbReference>
<dbReference type="Pfam" id="PF06835">
    <property type="entry name" value="LptC"/>
    <property type="match status" value="1"/>
</dbReference>
<comment type="caution">
    <text evidence="1">The sequence shown here is derived from an EMBL/GenBank/DDBJ whole genome shotgun (WGS) entry which is preliminary data.</text>
</comment>